<sequence>MATIPENVAAPRYSLRPSSTYSGRRQVPVPQLSGLKIESAFYKRGFLSTSRRSTRPGPCPRTSCQARKPGTEYVASISSSSSKETSSIGISPQLTVPSSASSNVGSPLFWIGVGVGLSALFSWAATNLKKYAMQQAFKNLMGQMESQNHQFNNPAFSSGSAFPFPAPSTAAPSATPPVPTQPLTIDVPPTKVEAASATVSTDEETKKETKKYAFVDVSSDETLQSSPFESSAELKDTNVSNDAQFAEKVSQNGAPKQDTADSGSSQSTSKYNRP</sequence>
<keyword evidence="3" id="KW-1185">Reference proteome</keyword>
<dbReference type="PANTHER" id="PTHR47296">
    <property type="entry name" value="PROTEIN TIC 40, CHLOROPLASTIC"/>
    <property type="match status" value="1"/>
</dbReference>
<feature type="region of interest" description="Disordered" evidence="1">
    <location>
        <begin position="149"/>
        <end position="189"/>
    </location>
</feature>
<evidence type="ECO:0000313" key="2">
    <source>
        <dbReference type="EMBL" id="KAK6915980.1"/>
    </source>
</evidence>
<dbReference type="EMBL" id="JBAMMX010000024">
    <property type="protein sequence ID" value="KAK6915980.1"/>
    <property type="molecule type" value="Genomic_DNA"/>
</dbReference>
<feature type="compositionally biased region" description="Polar residues" evidence="1">
    <location>
        <begin position="220"/>
        <end position="229"/>
    </location>
</feature>
<dbReference type="GO" id="GO:0045037">
    <property type="term" value="P:protein import into chloroplast stroma"/>
    <property type="evidence" value="ECO:0007669"/>
    <property type="project" value="TreeGrafter"/>
</dbReference>
<accession>A0AAN8UI31</accession>
<evidence type="ECO:0000256" key="1">
    <source>
        <dbReference type="SAM" id="MobiDB-lite"/>
    </source>
</evidence>
<protein>
    <submittedName>
        <fullName evidence="2">Uncharacterized protein</fullName>
    </submittedName>
</protein>
<dbReference type="GO" id="GO:0009658">
    <property type="term" value="P:chloroplast organization"/>
    <property type="evidence" value="ECO:0007669"/>
    <property type="project" value="TreeGrafter"/>
</dbReference>
<evidence type="ECO:0000313" key="3">
    <source>
        <dbReference type="Proteomes" id="UP001370490"/>
    </source>
</evidence>
<reference evidence="2 3" key="1">
    <citation type="submission" date="2023-12" db="EMBL/GenBank/DDBJ databases">
        <title>A high-quality genome assembly for Dillenia turbinata (Dilleniales).</title>
        <authorList>
            <person name="Chanderbali A."/>
        </authorList>
    </citation>
    <scope>NUCLEOTIDE SEQUENCE [LARGE SCALE GENOMIC DNA]</scope>
    <source>
        <strain evidence="2">LSX21</strain>
        <tissue evidence="2">Leaf</tissue>
    </source>
</reference>
<name>A0AAN8UI31_9MAGN</name>
<feature type="region of interest" description="Disordered" evidence="1">
    <location>
        <begin position="218"/>
        <end position="274"/>
    </location>
</feature>
<feature type="compositionally biased region" description="Low complexity" evidence="1">
    <location>
        <begin position="154"/>
        <end position="173"/>
    </location>
</feature>
<proteinExistence type="predicted"/>
<organism evidence="2 3">
    <name type="scientific">Dillenia turbinata</name>
    <dbReference type="NCBI Taxonomy" id="194707"/>
    <lineage>
        <taxon>Eukaryota</taxon>
        <taxon>Viridiplantae</taxon>
        <taxon>Streptophyta</taxon>
        <taxon>Embryophyta</taxon>
        <taxon>Tracheophyta</taxon>
        <taxon>Spermatophyta</taxon>
        <taxon>Magnoliopsida</taxon>
        <taxon>eudicotyledons</taxon>
        <taxon>Gunneridae</taxon>
        <taxon>Pentapetalae</taxon>
        <taxon>Dilleniales</taxon>
        <taxon>Dilleniaceae</taxon>
        <taxon>Dillenia</taxon>
    </lineage>
</organism>
<gene>
    <name evidence="2" type="ORF">RJ641_018841</name>
</gene>
<dbReference type="Proteomes" id="UP001370490">
    <property type="component" value="Unassembled WGS sequence"/>
</dbReference>
<feature type="compositionally biased region" description="Polar residues" evidence="1">
    <location>
        <begin position="237"/>
        <end position="274"/>
    </location>
</feature>
<dbReference type="GO" id="GO:0009706">
    <property type="term" value="C:chloroplast inner membrane"/>
    <property type="evidence" value="ECO:0007669"/>
    <property type="project" value="TreeGrafter"/>
</dbReference>
<dbReference type="AlphaFoldDB" id="A0AAN8UI31"/>
<comment type="caution">
    <text evidence="2">The sequence shown here is derived from an EMBL/GenBank/DDBJ whole genome shotgun (WGS) entry which is preliminary data.</text>
</comment>
<dbReference type="GO" id="GO:0009535">
    <property type="term" value="C:chloroplast thylakoid membrane"/>
    <property type="evidence" value="ECO:0007669"/>
    <property type="project" value="TreeGrafter"/>
</dbReference>
<dbReference type="PANTHER" id="PTHR47296:SF1">
    <property type="entry name" value="PROTEIN TIC 40, CHLOROPLASTIC"/>
    <property type="match status" value="1"/>
</dbReference>